<dbReference type="InterPro" id="IPR005372">
    <property type="entry name" value="UPF0182"/>
</dbReference>
<name>A0A1F5HRR1_9BACT</name>
<dbReference type="Proteomes" id="UP000177747">
    <property type="component" value="Unassembled WGS sequence"/>
</dbReference>
<evidence type="ECO:0000256" key="2">
    <source>
        <dbReference type="ARBA" id="ARBA00022692"/>
    </source>
</evidence>
<dbReference type="GO" id="GO:0016020">
    <property type="term" value="C:membrane"/>
    <property type="evidence" value="ECO:0007669"/>
    <property type="project" value="InterPro"/>
</dbReference>
<keyword evidence="1" id="KW-1003">Cell membrane</keyword>
<dbReference type="PANTHER" id="PTHR39344:SF1">
    <property type="entry name" value="UPF0182 PROTEIN SLL1060"/>
    <property type="match status" value="1"/>
</dbReference>
<evidence type="ECO:0000256" key="4">
    <source>
        <dbReference type="ARBA" id="ARBA00023136"/>
    </source>
</evidence>
<evidence type="ECO:0000256" key="5">
    <source>
        <dbReference type="SAM" id="Phobius"/>
    </source>
</evidence>
<gene>
    <name evidence="6" type="ORF">A2W70_04850</name>
</gene>
<feature type="transmembrane region" description="Helical" evidence="5">
    <location>
        <begin position="35"/>
        <end position="60"/>
    </location>
</feature>
<evidence type="ECO:0000256" key="3">
    <source>
        <dbReference type="ARBA" id="ARBA00022989"/>
    </source>
</evidence>
<dbReference type="EMBL" id="MFBU01000014">
    <property type="protein sequence ID" value="OGE06750.1"/>
    <property type="molecule type" value="Genomic_DNA"/>
</dbReference>
<sequence length="96" mass="10416">MSLTADNLDLAAVPFGQTDPLFGKDVAFYLFSLPIYTLGLGLIRILILLSLIICTAVYVLRGSLSLSALFGKFGFDRLIEKLGSPLAKLVKIKLPD</sequence>
<accession>A0A1F5HRR1</accession>
<keyword evidence="4 5" id="KW-0472">Membrane</keyword>
<dbReference type="AlphaFoldDB" id="A0A1F5HRR1"/>
<dbReference type="Pfam" id="PF03699">
    <property type="entry name" value="UPF0182"/>
    <property type="match status" value="1"/>
</dbReference>
<evidence type="ECO:0000313" key="7">
    <source>
        <dbReference type="Proteomes" id="UP000177747"/>
    </source>
</evidence>
<proteinExistence type="predicted"/>
<dbReference type="STRING" id="1797731.A2W70_04850"/>
<keyword evidence="3 5" id="KW-1133">Transmembrane helix</keyword>
<evidence type="ECO:0000313" key="6">
    <source>
        <dbReference type="EMBL" id="OGE06750.1"/>
    </source>
</evidence>
<comment type="caution">
    <text evidence="6">The sequence shown here is derived from an EMBL/GenBank/DDBJ whole genome shotgun (WGS) entry which is preliminary data.</text>
</comment>
<keyword evidence="2 5" id="KW-0812">Transmembrane</keyword>
<protein>
    <submittedName>
        <fullName evidence="6">Uncharacterized protein</fullName>
    </submittedName>
</protein>
<reference evidence="6 7" key="1">
    <citation type="journal article" date="2016" name="Nat. Commun.">
        <title>Thousands of microbial genomes shed light on interconnected biogeochemical processes in an aquifer system.</title>
        <authorList>
            <person name="Anantharaman K."/>
            <person name="Brown C.T."/>
            <person name="Hug L.A."/>
            <person name="Sharon I."/>
            <person name="Castelle C.J."/>
            <person name="Probst A.J."/>
            <person name="Thomas B.C."/>
            <person name="Singh A."/>
            <person name="Wilkins M.J."/>
            <person name="Karaoz U."/>
            <person name="Brodie E.L."/>
            <person name="Williams K.H."/>
            <person name="Hubbard S.S."/>
            <person name="Banfield J.F."/>
        </authorList>
    </citation>
    <scope>NUCLEOTIDE SEQUENCE [LARGE SCALE GENOMIC DNA]</scope>
</reference>
<dbReference type="GO" id="GO:0005576">
    <property type="term" value="C:extracellular region"/>
    <property type="evidence" value="ECO:0007669"/>
    <property type="project" value="TreeGrafter"/>
</dbReference>
<dbReference type="PANTHER" id="PTHR39344">
    <property type="entry name" value="UPF0182 PROTEIN SLL1060"/>
    <property type="match status" value="1"/>
</dbReference>
<evidence type="ECO:0000256" key="1">
    <source>
        <dbReference type="ARBA" id="ARBA00022475"/>
    </source>
</evidence>
<organism evidence="6 7">
    <name type="scientific">Candidatus Curtissbacteria bacterium RIFCSPLOWO2_02_41_11</name>
    <dbReference type="NCBI Taxonomy" id="1797731"/>
    <lineage>
        <taxon>Bacteria</taxon>
        <taxon>Candidatus Curtissiibacteriota</taxon>
    </lineage>
</organism>